<organism evidence="5 6">
    <name type="scientific">Candidatus Falkowbacteria bacterium CG10_big_fil_rev_8_21_14_0_10_43_11</name>
    <dbReference type="NCBI Taxonomy" id="1974568"/>
    <lineage>
        <taxon>Bacteria</taxon>
        <taxon>Candidatus Falkowiibacteriota</taxon>
    </lineage>
</organism>
<dbReference type="Gene3D" id="3.90.79.10">
    <property type="entry name" value="Nucleoside Triphosphate Pyrophosphohydrolase"/>
    <property type="match status" value="1"/>
</dbReference>
<dbReference type="InterPro" id="IPR004629">
    <property type="entry name" value="WecG_TagA_CpsF"/>
</dbReference>
<comment type="caution">
    <text evidence="5">The sequence shown here is derived from an EMBL/GenBank/DDBJ whole genome shotgun (WGS) entry which is preliminary data.</text>
</comment>
<keyword evidence="2" id="KW-0808">Transferase</keyword>
<dbReference type="Pfam" id="PF00293">
    <property type="entry name" value="NUDIX"/>
    <property type="match status" value="1"/>
</dbReference>
<evidence type="ECO:0000313" key="5">
    <source>
        <dbReference type="EMBL" id="PIT94050.1"/>
    </source>
</evidence>
<feature type="domain" description="Nudix hydrolase" evidence="4">
    <location>
        <begin position="314"/>
        <end position="460"/>
    </location>
</feature>
<gene>
    <name evidence="5" type="ORF">COU00_01135</name>
</gene>
<dbReference type="PANTHER" id="PTHR34136:SF1">
    <property type="entry name" value="UDP-N-ACETYL-D-MANNOSAMINURONIC ACID TRANSFERASE"/>
    <property type="match status" value="1"/>
</dbReference>
<dbReference type="PANTHER" id="PTHR34136">
    <property type="match status" value="1"/>
</dbReference>
<proteinExistence type="predicted"/>
<evidence type="ECO:0000256" key="1">
    <source>
        <dbReference type="ARBA" id="ARBA00022676"/>
    </source>
</evidence>
<feature type="compositionally biased region" description="Polar residues" evidence="3">
    <location>
        <begin position="199"/>
        <end position="213"/>
    </location>
</feature>
<protein>
    <recommendedName>
        <fullName evidence="4">Nudix hydrolase domain-containing protein</fullName>
    </recommendedName>
</protein>
<dbReference type="CDD" id="cd06533">
    <property type="entry name" value="Glyco_transf_WecG_TagA"/>
    <property type="match status" value="1"/>
</dbReference>
<dbReference type="InterPro" id="IPR000086">
    <property type="entry name" value="NUDIX_hydrolase_dom"/>
</dbReference>
<feature type="region of interest" description="Disordered" evidence="3">
    <location>
        <begin position="199"/>
        <end position="226"/>
    </location>
</feature>
<dbReference type="AlphaFoldDB" id="A0A2M6WMM8"/>
<dbReference type="GO" id="GO:0016758">
    <property type="term" value="F:hexosyltransferase activity"/>
    <property type="evidence" value="ECO:0007669"/>
    <property type="project" value="TreeGrafter"/>
</dbReference>
<dbReference type="Proteomes" id="UP000229335">
    <property type="component" value="Unassembled WGS sequence"/>
</dbReference>
<evidence type="ECO:0000313" key="6">
    <source>
        <dbReference type="Proteomes" id="UP000229335"/>
    </source>
</evidence>
<name>A0A2M6WMM8_9BACT</name>
<accession>A0A2M6WMM8</accession>
<evidence type="ECO:0000256" key="3">
    <source>
        <dbReference type="SAM" id="MobiDB-lite"/>
    </source>
</evidence>
<dbReference type="PROSITE" id="PS51462">
    <property type="entry name" value="NUDIX"/>
    <property type="match status" value="1"/>
</dbReference>
<evidence type="ECO:0000259" key="4">
    <source>
        <dbReference type="PROSITE" id="PS51462"/>
    </source>
</evidence>
<keyword evidence="1" id="KW-0328">Glycosyltransferase</keyword>
<reference evidence="6" key="1">
    <citation type="submission" date="2017-09" db="EMBL/GenBank/DDBJ databases">
        <title>Depth-based differentiation of microbial function through sediment-hosted aquifers and enrichment of novel symbionts in the deep terrestrial subsurface.</title>
        <authorList>
            <person name="Probst A.J."/>
            <person name="Ladd B."/>
            <person name="Jarett J.K."/>
            <person name="Geller-Mcgrath D.E."/>
            <person name="Sieber C.M.K."/>
            <person name="Emerson J.B."/>
            <person name="Anantharaman K."/>
            <person name="Thomas B.C."/>
            <person name="Malmstrom R."/>
            <person name="Stieglmeier M."/>
            <person name="Klingl A."/>
            <person name="Woyke T."/>
            <person name="Ryan C.M."/>
            <person name="Banfield J.F."/>
        </authorList>
    </citation>
    <scope>NUCLEOTIDE SEQUENCE [LARGE SCALE GENOMIC DNA]</scope>
</reference>
<evidence type="ECO:0000256" key="2">
    <source>
        <dbReference type="ARBA" id="ARBA00022679"/>
    </source>
</evidence>
<dbReference type="NCBIfam" id="TIGR00696">
    <property type="entry name" value="wecG_tagA_cpsF"/>
    <property type="match status" value="1"/>
</dbReference>
<dbReference type="SUPFAM" id="SSF55811">
    <property type="entry name" value="Nudix"/>
    <property type="match status" value="1"/>
</dbReference>
<dbReference type="InterPro" id="IPR015797">
    <property type="entry name" value="NUDIX_hydrolase-like_dom_sf"/>
</dbReference>
<dbReference type="Pfam" id="PF03808">
    <property type="entry name" value="Glyco_tran_WecG"/>
    <property type="match status" value="2"/>
</dbReference>
<sequence length="466" mass="53539">MSKINILGINISTERKQEIIKKIFDFLNSKTPHYVVTPNPEFLLAAHKNEEFFYILNQADIAVPDGIGLVFAGLFLGRIIRRISGIDLMLDVCALAEKENKSIFLLGGLDGVAKEAAEKLKLKFPKLKIVGAEEGLKPGSWKLRSGKWLKGKIQNKQLEVRINEVRPDILFVAFGHPRQEKWIYHSMFSHSSGFNSPYKQENSNGFTQNTTSSSPPPLRRGTGGGEDLNLNARNRIMEYHPRKLNTVSLVMGVGGSFDFIAGRIQRAPKLMRTCGLEWLWRLTQEPKKRWPRIYDAVIKFPWEFFKWRFVRPWQYRPNVACLLYKRVNGKIQVLLAERNHPVGHWQLPQGGTDGEDLITAGSRELREEIGTRKFKPIANFKNLHRYKFGNNYGGRAGVKSSQILGYKGQRQGLFIAEFIGQDSDITINFWDHRAWRWVDLEKVAGEVHPYRKEAAKIFMEKFKTIL</sequence>
<dbReference type="EMBL" id="PFAS01000014">
    <property type="protein sequence ID" value="PIT94050.1"/>
    <property type="molecule type" value="Genomic_DNA"/>
</dbReference>